<protein>
    <submittedName>
        <fullName evidence="3">Restriction endonuclease</fullName>
    </submittedName>
</protein>
<dbReference type="STRING" id="241244.ATY39_10125"/>
<reference evidence="4" key="2">
    <citation type="submission" date="2016-03" db="EMBL/GenBank/DDBJ databases">
        <authorList>
            <person name="Ploux O."/>
        </authorList>
    </citation>
    <scope>NUCLEOTIDE SEQUENCE [LARGE SCALE GENOMIC DNA]</scope>
    <source>
        <strain evidence="4">PP9</strain>
    </source>
</reference>
<name>A0A143HDE7_9BACL</name>
<proteinExistence type="predicted"/>
<dbReference type="OrthoDB" id="9803736at2"/>
<dbReference type="REBASE" id="143267">
    <property type="entry name" value="RstPP9MrrP"/>
</dbReference>
<dbReference type="Proteomes" id="UP000076021">
    <property type="component" value="Chromosome"/>
</dbReference>
<dbReference type="PANTHER" id="PTHR30015:SF7">
    <property type="entry name" value="TYPE IV METHYL-DIRECTED RESTRICTION ENZYME ECOKMRR"/>
    <property type="match status" value="1"/>
</dbReference>
<organism evidence="3 4">
    <name type="scientific">Rummeliibacillus stabekisii</name>
    <dbReference type="NCBI Taxonomy" id="241244"/>
    <lineage>
        <taxon>Bacteria</taxon>
        <taxon>Bacillati</taxon>
        <taxon>Bacillota</taxon>
        <taxon>Bacilli</taxon>
        <taxon>Bacillales</taxon>
        <taxon>Caryophanaceae</taxon>
        <taxon>Rummeliibacillus</taxon>
    </lineage>
</organism>
<keyword evidence="3" id="KW-0540">Nuclease</keyword>
<dbReference type="InterPro" id="IPR025745">
    <property type="entry name" value="Mrr-like_N_dom"/>
</dbReference>
<evidence type="ECO:0000259" key="2">
    <source>
        <dbReference type="Pfam" id="PF14338"/>
    </source>
</evidence>
<gene>
    <name evidence="3" type="ORF">ATY39_10125</name>
</gene>
<reference evidence="3 4" key="1">
    <citation type="journal article" date="2016" name="Genome Announc.">
        <title>Whole-Genome Sequence of Rummeliibacillus stabekisii Strain PP9 Isolated from Antarctic Soil.</title>
        <authorList>
            <person name="da Mota F.F."/>
            <person name="Vollu R.E."/>
            <person name="Jurelevicius D."/>
            <person name="Seldin L."/>
        </authorList>
    </citation>
    <scope>NUCLEOTIDE SEQUENCE [LARGE SCALE GENOMIC DNA]</scope>
    <source>
        <strain evidence="3 4">PP9</strain>
    </source>
</reference>
<feature type="domain" description="Restriction endonuclease type IV Mrr" evidence="1">
    <location>
        <begin position="176"/>
        <end position="292"/>
    </location>
</feature>
<dbReference type="EMBL" id="CP014806">
    <property type="protein sequence ID" value="AMW99764.1"/>
    <property type="molecule type" value="Genomic_DNA"/>
</dbReference>
<dbReference type="InterPro" id="IPR011856">
    <property type="entry name" value="tRNA_endonuc-like_dom_sf"/>
</dbReference>
<feature type="domain" description="Restriction system protein Mrr-like N-terminal" evidence="2">
    <location>
        <begin position="18"/>
        <end position="104"/>
    </location>
</feature>
<dbReference type="KEGG" id="rst:ATY39_10125"/>
<dbReference type="AlphaFoldDB" id="A0A143HDE7"/>
<keyword evidence="3" id="KW-0255">Endonuclease</keyword>
<keyword evidence="3" id="KW-0378">Hydrolase</keyword>
<dbReference type="InterPro" id="IPR052906">
    <property type="entry name" value="Type_IV_Methyl-Rstrct_Enzyme"/>
</dbReference>
<dbReference type="PANTHER" id="PTHR30015">
    <property type="entry name" value="MRR RESTRICTION SYSTEM PROTEIN"/>
    <property type="match status" value="1"/>
</dbReference>
<dbReference type="Pfam" id="PF04471">
    <property type="entry name" value="Mrr_cat"/>
    <property type="match status" value="1"/>
</dbReference>
<dbReference type="Gene3D" id="3.40.1350.10">
    <property type="match status" value="1"/>
</dbReference>
<evidence type="ECO:0000313" key="4">
    <source>
        <dbReference type="Proteomes" id="UP000076021"/>
    </source>
</evidence>
<dbReference type="GO" id="GO:0009307">
    <property type="term" value="P:DNA restriction-modification system"/>
    <property type="evidence" value="ECO:0007669"/>
    <property type="project" value="InterPro"/>
</dbReference>
<dbReference type="InterPro" id="IPR007560">
    <property type="entry name" value="Restrct_endonuc_IV_Mrr"/>
</dbReference>
<dbReference type="GO" id="GO:0003677">
    <property type="term" value="F:DNA binding"/>
    <property type="evidence" value="ECO:0007669"/>
    <property type="project" value="InterPro"/>
</dbReference>
<evidence type="ECO:0000259" key="1">
    <source>
        <dbReference type="Pfam" id="PF04471"/>
    </source>
</evidence>
<dbReference type="Pfam" id="PF14338">
    <property type="entry name" value="Mrr_N"/>
    <property type="match status" value="1"/>
</dbReference>
<dbReference type="RefSeq" id="WP_066789365.1">
    <property type="nucleotide sequence ID" value="NZ_CP014806.1"/>
</dbReference>
<evidence type="ECO:0000313" key="3">
    <source>
        <dbReference type="EMBL" id="AMW99764.1"/>
    </source>
</evidence>
<dbReference type="GO" id="GO:0015666">
    <property type="term" value="F:restriction endodeoxyribonuclease activity"/>
    <property type="evidence" value="ECO:0007669"/>
    <property type="project" value="TreeGrafter"/>
</dbReference>
<sequence>MNNDWSKLKRSSNGIPTYDSLIPYILEVIKNGEEATNVVIKKRVCEYLNVPQHILEKKYPNYPDSESILHNRFSFAFSDLSKANAIDRVRRGVYKINSNGEFLLDKYGDQLTKKVLEERPEYMQYMNELKLRNERTGGATIESVEDNDKPKIEIGSLVQTINNEVAIELLDIVRGSDPIFFEKLVVDLLVAMGYSGENGEAKVTNQSNDGGIDGIINQDPLGTSTVYIQAKRYKEDNVVGRSAIQAFYGALAGVNADRGVFITTSRYTKNAKEFAKNQGIVLIDGIQLTDLMLKYRVGVEVAHQYTVFKIDGDYFEE</sequence>
<keyword evidence="4" id="KW-1185">Reference proteome</keyword>
<accession>A0A143HDE7</accession>
<dbReference type="SUPFAM" id="SSF52980">
    <property type="entry name" value="Restriction endonuclease-like"/>
    <property type="match status" value="1"/>
</dbReference>
<dbReference type="InterPro" id="IPR011335">
    <property type="entry name" value="Restrct_endonuc-II-like"/>
</dbReference>